<keyword evidence="3" id="KW-1185">Reference proteome</keyword>
<keyword evidence="1" id="KW-0472">Membrane</keyword>
<keyword evidence="1" id="KW-1133">Transmembrane helix</keyword>
<feature type="transmembrane region" description="Helical" evidence="1">
    <location>
        <begin position="163"/>
        <end position="185"/>
    </location>
</feature>
<protein>
    <submittedName>
        <fullName evidence="2">Uncharacterized protein DUF4386</fullName>
    </submittedName>
</protein>
<dbReference type="EMBL" id="SLWR01000012">
    <property type="protein sequence ID" value="TCO43627.1"/>
    <property type="molecule type" value="Genomic_DNA"/>
</dbReference>
<sequence length="265" mass="28019">MVVSGVFVGDSYERPGGRRKGRTRMANMSALRRTAIVAGVFYLATEVTAIPALLLYQPVLRDGNYIAGANADNRVLLGGFLELLLVVACIGSAVTLYPVVKRQNHSIALGYVCGRVLESAIIVIGAVSVLVAVTLRQDLTDTADAGNAAVSAIERSLVAIHDWTFLLGPSWVLGFNSFLLAYLVYRSELVPRIIAILGMSGGALVTLSATAMLFGVYGQSVHTVLALPVFAWEVSFAIWLIAKGFRPSPILAGLDGEPVARGGGS</sequence>
<evidence type="ECO:0000256" key="1">
    <source>
        <dbReference type="SAM" id="Phobius"/>
    </source>
</evidence>
<dbReference type="InterPro" id="IPR025495">
    <property type="entry name" value="DUF4386"/>
</dbReference>
<comment type="caution">
    <text evidence="2">The sequence shown here is derived from an EMBL/GenBank/DDBJ whole genome shotgun (WGS) entry which is preliminary data.</text>
</comment>
<feature type="transmembrane region" description="Helical" evidence="1">
    <location>
        <begin position="112"/>
        <end position="135"/>
    </location>
</feature>
<dbReference type="Proteomes" id="UP000295573">
    <property type="component" value="Unassembled WGS sequence"/>
</dbReference>
<name>A0A4R2IGT0_9ACTN</name>
<reference evidence="2 3" key="1">
    <citation type="journal article" date="2015" name="Stand. Genomic Sci.">
        <title>Genomic Encyclopedia of Bacterial and Archaeal Type Strains, Phase III: the genomes of soil and plant-associated and newly described type strains.</title>
        <authorList>
            <person name="Whitman W.B."/>
            <person name="Woyke T."/>
            <person name="Klenk H.P."/>
            <person name="Zhou Y."/>
            <person name="Lilburn T.G."/>
            <person name="Beck B.J."/>
            <person name="De Vos P."/>
            <person name="Vandamme P."/>
            <person name="Eisen J.A."/>
            <person name="Garrity G."/>
            <person name="Hugenholtz P."/>
            <person name="Kyrpides N.C."/>
        </authorList>
    </citation>
    <scope>NUCLEOTIDE SEQUENCE [LARGE SCALE GENOMIC DNA]</scope>
    <source>
        <strain evidence="2 3">VKM Ac-2541</strain>
    </source>
</reference>
<evidence type="ECO:0000313" key="3">
    <source>
        <dbReference type="Proteomes" id="UP000295573"/>
    </source>
</evidence>
<feature type="transmembrane region" description="Helical" evidence="1">
    <location>
        <begin position="194"/>
        <end position="217"/>
    </location>
</feature>
<organism evidence="2 3">
    <name type="scientific">Kribbella antiqua</name>
    <dbReference type="NCBI Taxonomy" id="2512217"/>
    <lineage>
        <taxon>Bacteria</taxon>
        <taxon>Bacillati</taxon>
        <taxon>Actinomycetota</taxon>
        <taxon>Actinomycetes</taxon>
        <taxon>Propionibacteriales</taxon>
        <taxon>Kribbellaceae</taxon>
        <taxon>Kribbella</taxon>
    </lineage>
</organism>
<feature type="transmembrane region" description="Helical" evidence="1">
    <location>
        <begin position="34"/>
        <end position="56"/>
    </location>
</feature>
<keyword evidence="1" id="KW-0812">Transmembrane</keyword>
<proteinExistence type="predicted"/>
<dbReference type="Pfam" id="PF14329">
    <property type="entry name" value="DUF4386"/>
    <property type="match status" value="1"/>
</dbReference>
<feature type="transmembrane region" description="Helical" evidence="1">
    <location>
        <begin position="76"/>
        <end position="100"/>
    </location>
</feature>
<feature type="transmembrane region" description="Helical" evidence="1">
    <location>
        <begin position="223"/>
        <end position="242"/>
    </location>
</feature>
<gene>
    <name evidence="2" type="ORF">EV646_112204</name>
</gene>
<accession>A0A4R2IGT0</accession>
<dbReference type="AlphaFoldDB" id="A0A4R2IGT0"/>
<evidence type="ECO:0000313" key="2">
    <source>
        <dbReference type="EMBL" id="TCO43627.1"/>
    </source>
</evidence>